<sequence>MVATSVDGTAFSGSKTFVEHAGVPSVTYDAQGQLVAVFQWFPDDDAAWDKVAVVFSDDEGKTWTEPLSIVMKGLPEGYQRPFDPTVTLAKDGMLHLFFTSSADKQGPNQMTQIYAATSNDGVTYDFKGLSLTIDGHRLFDCAALLFGDMWHLTTPLTPDLGAYHAVSTDGIAFTRTDDIEVPGWNWGGNLVGLGDSSMRFYGTESMHRGIWWSESTDGKTWSDPTPTGLSGADPGIVKLENGTYLIIYVK</sequence>
<dbReference type="Gene3D" id="2.115.10.20">
    <property type="entry name" value="Glycosyl hydrolase domain, family 43"/>
    <property type="match status" value="1"/>
</dbReference>
<protein>
    <recommendedName>
        <fullName evidence="1">Sialidase domain-containing protein</fullName>
    </recommendedName>
</protein>
<gene>
    <name evidence="2" type="ORF">A2304_04425</name>
</gene>
<dbReference type="InterPro" id="IPR011040">
    <property type="entry name" value="Sialidase"/>
</dbReference>
<feature type="domain" description="Sialidase" evidence="1">
    <location>
        <begin position="39"/>
        <end position="248"/>
    </location>
</feature>
<accession>A0A1F7WA11</accession>
<dbReference type="SUPFAM" id="SSF75005">
    <property type="entry name" value="Arabinanase/levansucrase/invertase"/>
    <property type="match status" value="1"/>
</dbReference>
<dbReference type="Gene3D" id="2.120.10.10">
    <property type="match status" value="1"/>
</dbReference>
<evidence type="ECO:0000313" key="3">
    <source>
        <dbReference type="Proteomes" id="UP000176501"/>
    </source>
</evidence>
<evidence type="ECO:0000259" key="1">
    <source>
        <dbReference type="Pfam" id="PF13088"/>
    </source>
</evidence>
<dbReference type="AlphaFoldDB" id="A0A1F7WA11"/>
<dbReference type="EMBL" id="MGFE01000001">
    <property type="protein sequence ID" value="OGL99619.1"/>
    <property type="molecule type" value="Genomic_DNA"/>
</dbReference>
<dbReference type="Proteomes" id="UP000176501">
    <property type="component" value="Unassembled WGS sequence"/>
</dbReference>
<dbReference type="Pfam" id="PF13088">
    <property type="entry name" value="BNR_2"/>
    <property type="match status" value="1"/>
</dbReference>
<reference evidence="2 3" key="1">
    <citation type="journal article" date="2016" name="Nat. Commun.">
        <title>Thousands of microbial genomes shed light on interconnected biogeochemical processes in an aquifer system.</title>
        <authorList>
            <person name="Anantharaman K."/>
            <person name="Brown C.T."/>
            <person name="Hug L.A."/>
            <person name="Sharon I."/>
            <person name="Castelle C.J."/>
            <person name="Probst A.J."/>
            <person name="Thomas B.C."/>
            <person name="Singh A."/>
            <person name="Wilkins M.J."/>
            <person name="Karaoz U."/>
            <person name="Brodie E.L."/>
            <person name="Williams K.H."/>
            <person name="Hubbard S.S."/>
            <person name="Banfield J.F."/>
        </authorList>
    </citation>
    <scope>NUCLEOTIDE SEQUENCE [LARGE SCALE GENOMIC DNA]</scope>
</reference>
<name>A0A1F7WA11_9BACT</name>
<comment type="caution">
    <text evidence="2">The sequence shown here is derived from an EMBL/GenBank/DDBJ whole genome shotgun (WGS) entry which is preliminary data.</text>
</comment>
<dbReference type="InterPro" id="IPR023296">
    <property type="entry name" value="Glyco_hydro_beta-prop_sf"/>
</dbReference>
<organism evidence="2 3">
    <name type="scientific">Candidatus Uhrbacteria bacterium RIFOXYB2_FULL_57_15</name>
    <dbReference type="NCBI Taxonomy" id="1802422"/>
    <lineage>
        <taxon>Bacteria</taxon>
        <taxon>Candidatus Uhriibacteriota</taxon>
    </lineage>
</organism>
<proteinExistence type="predicted"/>
<evidence type="ECO:0000313" key="2">
    <source>
        <dbReference type="EMBL" id="OGL99619.1"/>
    </source>
</evidence>
<dbReference type="CDD" id="cd15482">
    <property type="entry name" value="Sialidase_non-viral"/>
    <property type="match status" value="1"/>
</dbReference>